<accession>A0ABY4MD36</accession>
<protein>
    <submittedName>
        <fullName evidence="1">Uncharacterized protein</fullName>
    </submittedName>
</protein>
<reference evidence="1" key="1">
    <citation type="submission" date="2021-10" db="EMBL/GenBank/DDBJ databases">
        <title>Streptomyces nigrumlapis sp.nov.,an antimicrobial producing actinobacterium isolated from Black Gobi rocks.</title>
        <authorList>
            <person name="Wen Y."/>
            <person name="Zhang W."/>
            <person name="Liu X.G."/>
        </authorList>
    </citation>
    <scope>NUCLEOTIDE SEQUENCE</scope>
    <source>
        <strain evidence="1">ST13-2-2</strain>
    </source>
</reference>
<organism evidence="1 2">
    <name type="scientific">Streptomyces halobius</name>
    <dbReference type="NCBI Taxonomy" id="2879846"/>
    <lineage>
        <taxon>Bacteria</taxon>
        <taxon>Bacillati</taxon>
        <taxon>Actinomycetota</taxon>
        <taxon>Actinomycetes</taxon>
        <taxon>Kitasatosporales</taxon>
        <taxon>Streptomycetaceae</taxon>
        <taxon>Streptomyces</taxon>
    </lineage>
</organism>
<evidence type="ECO:0000313" key="1">
    <source>
        <dbReference type="EMBL" id="UQA95689.1"/>
    </source>
</evidence>
<sequence length="205" mass="22343">MSATRQWPTRAEWQASAEYAVRTRCPAVDRLPADAVFHTPEEAAEARMLARAAAGQARPALTAAITALRARLPDRPAAGRARVAWFLALDADREAVAEELAALESSRTRLARAAREEHLGAVLDELQRLLRSSAVTPPEALPASAARLQELADAATVRRDQAAEAALQEAIAAEVARRCTDEVWEKELERRARVEAGPLVVHHRV</sequence>
<proteinExistence type="predicted"/>
<evidence type="ECO:0000313" key="2">
    <source>
        <dbReference type="Proteomes" id="UP000830115"/>
    </source>
</evidence>
<gene>
    <name evidence="1" type="ORF">K9S39_30915</name>
</gene>
<name>A0ABY4MD36_9ACTN</name>
<keyword evidence="2" id="KW-1185">Reference proteome</keyword>
<dbReference type="Proteomes" id="UP000830115">
    <property type="component" value="Chromosome"/>
</dbReference>
<dbReference type="RefSeq" id="WP_248866602.1">
    <property type="nucleotide sequence ID" value="NZ_CP086322.1"/>
</dbReference>
<dbReference type="EMBL" id="CP086322">
    <property type="protein sequence ID" value="UQA95689.1"/>
    <property type="molecule type" value="Genomic_DNA"/>
</dbReference>